<accession>A0A840SKN5</accession>
<evidence type="ECO:0000313" key="5">
    <source>
        <dbReference type="EMBL" id="MBB5220446.1"/>
    </source>
</evidence>
<protein>
    <recommendedName>
        <fullName evidence="4">Chaperone NapD</fullName>
    </recommendedName>
    <alternativeName>
        <fullName evidence="4">NapA signal peptide-binding chaperone NapD</fullName>
    </alternativeName>
</protein>
<comment type="caution">
    <text evidence="5">The sequence shown here is derived from an EMBL/GenBank/DDBJ whole genome shotgun (WGS) entry which is preliminary data.</text>
</comment>
<dbReference type="AlphaFoldDB" id="A0A840SKN5"/>
<evidence type="ECO:0000313" key="6">
    <source>
        <dbReference type="Proteomes" id="UP000549457"/>
    </source>
</evidence>
<evidence type="ECO:0000256" key="1">
    <source>
        <dbReference type="ARBA" id="ARBA00004496"/>
    </source>
</evidence>
<name>A0A840SKN5_9RHOB</name>
<organism evidence="5 6">
    <name type="scientific">Amaricoccus macauensis</name>
    <dbReference type="NCBI Taxonomy" id="57001"/>
    <lineage>
        <taxon>Bacteria</taxon>
        <taxon>Pseudomonadati</taxon>
        <taxon>Pseudomonadota</taxon>
        <taxon>Alphaproteobacteria</taxon>
        <taxon>Rhodobacterales</taxon>
        <taxon>Paracoccaceae</taxon>
        <taxon>Amaricoccus</taxon>
    </lineage>
</organism>
<evidence type="ECO:0000256" key="3">
    <source>
        <dbReference type="ARBA" id="ARBA00023186"/>
    </source>
</evidence>
<evidence type="ECO:0000256" key="2">
    <source>
        <dbReference type="ARBA" id="ARBA00022490"/>
    </source>
</evidence>
<dbReference type="RefSeq" id="WP_184146542.1">
    <property type="nucleotide sequence ID" value="NZ_JACHFM010000001.1"/>
</dbReference>
<proteinExistence type="inferred from homology"/>
<comment type="subunit">
    <text evidence="4">Interacts with the cytoplasmic NapA precursor.</text>
</comment>
<comment type="function">
    <text evidence="4">Chaperone for NapA, the catalytic subunit of the periplasmic nitrate reductase. It binds directly and specifically to the twin-arginine signal peptide of NapA, preventing premature interaction with the Tat translocase and premature export.</text>
</comment>
<dbReference type="PANTHER" id="PTHR38603:SF1">
    <property type="entry name" value="CHAPERONE NAPD"/>
    <property type="match status" value="1"/>
</dbReference>
<keyword evidence="6" id="KW-1185">Reference proteome</keyword>
<comment type="similarity">
    <text evidence="4">Belongs to the NapD family.</text>
</comment>
<dbReference type="HAMAP" id="MF_02200">
    <property type="entry name" value="NapD"/>
    <property type="match status" value="1"/>
</dbReference>
<dbReference type="Proteomes" id="UP000549457">
    <property type="component" value="Unassembled WGS sequence"/>
</dbReference>
<keyword evidence="2 4" id="KW-0963">Cytoplasm</keyword>
<dbReference type="PANTHER" id="PTHR38603">
    <property type="entry name" value="CHAPERONE NAPD"/>
    <property type="match status" value="1"/>
</dbReference>
<evidence type="ECO:0000256" key="4">
    <source>
        <dbReference type="HAMAP-Rule" id="MF_02200"/>
    </source>
</evidence>
<comment type="subcellular location">
    <subcellularLocation>
        <location evidence="1 4">Cytoplasm</location>
    </subcellularLocation>
</comment>
<gene>
    <name evidence="4" type="primary">napD</name>
    <name evidence="5" type="ORF">HNP73_000367</name>
</gene>
<dbReference type="GO" id="GO:0051224">
    <property type="term" value="P:negative regulation of protein transport"/>
    <property type="evidence" value="ECO:0007669"/>
    <property type="project" value="UniProtKB-UniRule"/>
</dbReference>
<reference evidence="5 6" key="1">
    <citation type="submission" date="2020-08" db="EMBL/GenBank/DDBJ databases">
        <title>Genomic Encyclopedia of Type Strains, Phase IV (KMG-IV): sequencing the most valuable type-strain genomes for metagenomic binning, comparative biology and taxonomic classification.</title>
        <authorList>
            <person name="Goeker M."/>
        </authorList>
    </citation>
    <scope>NUCLEOTIDE SEQUENCE [LARGE SCALE GENOMIC DNA]</scope>
    <source>
        <strain evidence="5 6">DSM 101730</strain>
    </source>
</reference>
<dbReference type="GO" id="GO:0005737">
    <property type="term" value="C:cytoplasm"/>
    <property type="evidence" value="ECO:0007669"/>
    <property type="project" value="UniProtKB-SubCell"/>
</dbReference>
<dbReference type="EMBL" id="JACHFM010000001">
    <property type="protein sequence ID" value="MBB5220446.1"/>
    <property type="molecule type" value="Genomic_DNA"/>
</dbReference>
<dbReference type="InterPro" id="IPR005623">
    <property type="entry name" value="Chaperone_NapD_NO3_reduct"/>
</dbReference>
<dbReference type="Pfam" id="PF03927">
    <property type="entry name" value="NapD"/>
    <property type="match status" value="1"/>
</dbReference>
<dbReference type="Gene3D" id="3.30.70.920">
    <property type="match status" value="1"/>
</dbReference>
<sequence length="98" mass="10462">MQSDISTPVSRRSLLGLPDEAPGHISSLIVRCRPESLDTVAACIARLRIAEVAMAATSGKIIVTLETRDEDEIVGAMGAMERMRGVVSVALVFHQTDA</sequence>
<dbReference type="GO" id="GO:0005048">
    <property type="term" value="F:signal sequence binding"/>
    <property type="evidence" value="ECO:0007669"/>
    <property type="project" value="UniProtKB-UniRule"/>
</dbReference>
<keyword evidence="3 4" id="KW-0143">Chaperone</keyword>